<dbReference type="Proteomes" id="UP000524462">
    <property type="component" value="Unassembled WGS sequence"/>
</dbReference>
<name>A0A7V9WT45_STRPO</name>
<dbReference type="CDD" id="cd17748">
    <property type="entry name" value="BRCT_DNA_ligase_like"/>
    <property type="match status" value="1"/>
</dbReference>
<evidence type="ECO:0000313" key="2">
    <source>
        <dbReference type="EMBL" id="MBA2796388.1"/>
    </source>
</evidence>
<comment type="caution">
    <text evidence="2">The sequence shown here is derived from an EMBL/GenBank/DDBJ whole genome shotgun (WGS) entry which is preliminary data.</text>
</comment>
<evidence type="ECO:0000259" key="1">
    <source>
        <dbReference type="PROSITE" id="PS50172"/>
    </source>
</evidence>
<dbReference type="AlphaFoldDB" id="A0A7V9WT45"/>
<sequence>MDFQGKVVAITGSLRPLERSEVIEFINVKGGTYQNYVSSQTDVLIIGHRQLTLFELDHYSKKYEKAKMLINNGQNITLIGEEDFFTFFQESL</sequence>
<dbReference type="SUPFAM" id="SSF52113">
    <property type="entry name" value="BRCT domain"/>
    <property type="match status" value="1"/>
</dbReference>
<dbReference type="PROSITE" id="PS50172">
    <property type="entry name" value="BRCT"/>
    <property type="match status" value="1"/>
</dbReference>
<reference evidence="2 3" key="1">
    <citation type="submission" date="2020-07" db="EMBL/GenBank/DDBJ databases">
        <title>Molecular and genomic characterization of Streptococcus porcinus isolated from diseased swine in Brazil.</title>
        <authorList>
            <person name="Moreno L.Z."/>
            <person name="Matajira C.E.C."/>
            <person name="Poor A.P."/>
            <person name="Dutra M.C."/>
            <person name="Moreno A.M."/>
        </authorList>
    </citation>
    <scope>NUCLEOTIDE SEQUENCE [LARGE SCALE GENOMIC DNA]</scope>
    <source>
        <strain evidence="2 3">SP0816-2</strain>
    </source>
</reference>
<evidence type="ECO:0000313" key="3">
    <source>
        <dbReference type="Proteomes" id="UP000524462"/>
    </source>
</evidence>
<protein>
    <submittedName>
        <fullName evidence="2">BRCT domain-containing protein</fullName>
    </submittedName>
</protein>
<feature type="domain" description="BRCT" evidence="1">
    <location>
        <begin position="1"/>
        <end position="92"/>
    </location>
</feature>
<gene>
    <name evidence="2" type="ORF">H1B29_07840</name>
</gene>
<dbReference type="InterPro" id="IPR001357">
    <property type="entry name" value="BRCT_dom"/>
</dbReference>
<organism evidence="2 3">
    <name type="scientific">Streptococcus porcinus</name>
    <dbReference type="NCBI Taxonomy" id="1340"/>
    <lineage>
        <taxon>Bacteria</taxon>
        <taxon>Bacillati</taxon>
        <taxon>Bacillota</taxon>
        <taxon>Bacilli</taxon>
        <taxon>Lactobacillales</taxon>
        <taxon>Streptococcaceae</taxon>
        <taxon>Streptococcus</taxon>
    </lineage>
</organism>
<dbReference type="EMBL" id="JACEGE010000021">
    <property type="protein sequence ID" value="MBA2796388.1"/>
    <property type="molecule type" value="Genomic_DNA"/>
</dbReference>
<accession>A0A7V9WT45</accession>
<dbReference type="InterPro" id="IPR036420">
    <property type="entry name" value="BRCT_dom_sf"/>
</dbReference>
<proteinExistence type="predicted"/>
<dbReference type="RefSeq" id="WP_006740180.1">
    <property type="nucleotide sequence ID" value="NZ_JACEGE010000021.1"/>
</dbReference>
<dbReference type="Pfam" id="PF00533">
    <property type="entry name" value="BRCT"/>
    <property type="match status" value="1"/>
</dbReference>
<dbReference type="Gene3D" id="3.40.50.10190">
    <property type="entry name" value="BRCT domain"/>
    <property type="match status" value="1"/>
</dbReference>